<dbReference type="EMBL" id="BART01039419">
    <property type="protein sequence ID" value="GAH13756.1"/>
    <property type="molecule type" value="Genomic_DNA"/>
</dbReference>
<gene>
    <name evidence="2" type="ORF">S01H4_64796</name>
</gene>
<accession>X1CYZ7</accession>
<dbReference type="SUPFAM" id="SSF52200">
    <property type="entry name" value="Toll/Interleukin receptor TIR domain"/>
    <property type="match status" value="1"/>
</dbReference>
<name>X1CYZ7_9ZZZZ</name>
<evidence type="ECO:0000259" key="1">
    <source>
        <dbReference type="PROSITE" id="PS51534"/>
    </source>
</evidence>
<feature type="domain" description="SEFIR" evidence="1">
    <location>
        <begin position="1"/>
        <end position="33"/>
    </location>
</feature>
<dbReference type="InterPro" id="IPR035897">
    <property type="entry name" value="Toll_tir_struct_dom_sf"/>
</dbReference>
<protein>
    <recommendedName>
        <fullName evidence="1">SEFIR domain-containing protein</fullName>
    </recommendedName>
</protein>
<dbReference type="GO" id="GO:0007165">
    <property type="term" value="P:signal transduction"/>
    <property type="evidence" value="ECO:0007669"/>
    <property type="project" value="InterPro"/>
</dbReference>
<feature type="non-terminal residue" evidence="2">
    <location>
        <position position="33"/>
    </location>
</feature>
<proteinExistence type="predicted"/>
<dbReference type="Pfam" id="PF13676">
    <property type="entry name" value="TIR_2"/>
    <property type="match status" value="1"/>
</dbReference>
<dbReference type="InterPro" id="IPR000157">
    <property type="entry name" value="TIR_dom"/>
</dbReference>
<dbReference type="Gene3D" id="3.40.50.10140">
    <property type="entry name" value="Toll/interleukin-1 receptor homology (TIR) domain"/>
    <property type="match status" value="1"/>
</dbReference>
<comment type="caution">
    <text evidence="2">The sequence shown here is derived from an EMBL/GenBank/DDBJ whole genome shotgun (WGS) entry which is preliminary data.</text>
</comment>
<evidence type="ECO:0000313" key="2">
    <source>
        <dbReference type="EMBL" id="GAH13756.1"/>
    </source>
</evidence>
<dbReference type="PROSITE" id="PS51534">
    <property type="entry name" value="SEFIR"/>
    <property type="match status" value="1"/>
</dbReference>
<reference evidence="2" key="1">
    <citation type="journal article" date="2014" name="Front. Microbiol.">
        <title>High frequency of phylogenetically diverse reductive dehalogenase-homologous genes in deep subseafloor sedimentary metagenomes.</title>
        <authorList>
            <person name="Kawai M."/>
            <person name="Futagami T."/>
            <person name="Toyoda A."/>
            <person name="Takaki Y."/>
            <person name="Nishi S."/>
            <person name="Hori S."/>
            <person name="Arai W."/>
            <person name="Tsubouchi T."/>
            <person name="Morono Y."/>
            <person name="Uchiyama I."/>
            <person name="Ito T."/>
            <person name="Fujiyama A."/>
            <person name="Inagaki F."/>
            <person name="Takami H."/>
        </authorList>
    </citation>
    <scope>NUCLEOTIDE SEQUENCE</scope>
    <source>
        <strain evidence="2">Expedition CK06-06</strain>
    </source>
</reference>
<dbReference type="AlphaFoldDB" id="X1CYZ7"/>
<organism evidence="2">
    <name type="scientific">marine sediment metagenome</name>
    <dbReference type="NCBI Taxonomy" id="412755"/>
    <lineage>
        <taxon>unclassified sequences</taxon>
        <taxon>metagenomes</taxon>
        <taxon>ecological metagenomes</taxon>
    </lineage>
</organism>
<dbReference type="InterPro" id="IPR013568">
    <property type="entry name" value="SEFIR_dom"/>
</dbReference>
<sequence length="33" mass="3840">MKQVFISYSHDEKAFARKLAKLLKGEGLRVFLD</sequence>